<dbReference type="RefSeq" id="XP_006820953.1">
    <property type="nucleotide sequence ID" value="XM_006820890.1"/>
</dbReference>
<evidence type="ECO:0000313" key="3">
    <source>
        <dbReference type="RefSeq" id="XP_006820953.1"/>
    </source>
</evidence>
<organism evidence="2 3">
    <name type="scientific">Saccoglossus kowalevskii</name>
    <name type="common">Acorn worm</name>
    <dbReference type="NCBI Taxonomy" id="10224"/>
    <lineage>
        <taxon>Eukaryota</taxon>
        <taxon>Metazoa</taxon>
        <taxon>Hemichordata</taxon>
        <taxon>Enteropneusta</taxon>
        <taxon>Harrimaniidae</taxon>
        <taxon>Saccoglossus</taxon>
    </lineage>
</organism>
<evidence type="ECO:0000313" key="2">
    <source>
        <dbReference type="Proteomes" id="UP000694865"/>
    </source>
</evidence>
<keyword evidence="2" id="KW-1185">Reference proteome</keyword>
<dbReference type="GeneID" id="102807579"/>
<gene>
    <name evidence="3" type="primary">LOC102807579</name>
</gene>
<dbReference type="SMART" id="SM00711">
    <property type="entry name" value="TDU"/>
    <property type="match status" value="2"/>
</dbReference>
<accession>A0ABM0MLR2</accession>
<name>A0ABM0MLR2_SACKO</name>
<dbReference type="PANTHER" id="PTHR17604">
    <property type="entry name" value="TRANSCRIPTION COFACTOR VESTIGIAL-LIKE PROTEIN 4"/>
    <property type="match status" value="1"/>
</dbReference>
<proteinExistence type="predicted"/>
<sequence length="261" mass="28916">METPLDVLSHAAAMVQTDEANREAALRSTETSRSESPKDLPSKINRIRRSTERRELSQALKFDENHIASKPTTTTTRCAGTQTVLSTVKELSDNSYLPNMTTLLDPENRIDSSVANNNHLSVTVTTNSQQMRPSVIACAPPPQSRENGLQLSAVQDKNELNTASNGSYRREVTCPSGLCDPAIDEHFRRSLGKDYKEEYWSSKPSNAIRITGTVDEHFAQALGKTWSEIQSSDLKEDDSQSPATKPNNNHINIQRSTMVSI</sequence>
<feature type="region of interest" description="Disordered" evidence="1">
    <location>
        <begin position="16"/>
        <end position="42"/>
    </location>
</feature>
<dbReference type="PANTHER" id="PTHR17604:SF7">
    <property type="entry name" value="TONDU-DOMAIN-CONTAINING GROWTH INHIBITOR, ISOFORM A"/>
    <property type="match status" value="1"/>
</dbReference>
<reference evidence="3" key="1">
    <citation type="submission" date="2025-08" db="UniProtKB">
        <authorList>
            <consortium name="RefSeq"/>
        </authorList>
    </citation>
    <scope>IDENTIFICATION</scope>
    <source>
        <tissue evidence="3">Testes</tissue>
    </source>
</reference>
<protein>
    <submittedName>
        <fullName evidence="3">Transcription cofactor vestigial-like protein 4-like</fullName>
    </submittedName>
</protein>
<feature type="compositionally biased region" description="Polar residues" evidence="1">
    <location>
        <begin position="240"/>
        <end position="261"/>
    </location>
</feature>
<dbReference type="Proteomes" id="UP000694865">
    <property type="component" value="Unplaced"/>
</dbReference>
<dbReference type="InterPro" id="IPR028184">
    <property type="entry name" value="VGLL4"/>
</dbReference>
<evidence type="ECO:0000256" key="1">
    <source>
        <dbReference type="SAM" id="MobiDB-lite"/>
    </source>
</evidence>
<feature type="compositionally biased region" description="Basic and acidic residues" evidence="1">
    <location>
        <begin position="19"/>
        <end position="41"/>
    </location>
</feature>
<dbReference type="InterPro" id="IPR006627">
    <property type="entry name" value="TDU_repeat"/>
</dbReference>
<feature type="region of interest" description="Disordered" evidence="1">
    <location>
        <begin position="231"/>
        <end position="261"/>
    </location>
</feature>
<dbReference type="Pfam" id="PF15245">
    <property type="entry name" value="VGLL4"/>
    <property type="match status" value="1"/>
</dbReference>